<dbReference type="Pfam" id="PF14745">
    <property type="entry name" value="WASH-4_N"/>
    <property type="match status" value="1"/>
</dbReference>
<dbReference type="InterPro" id="IPR027307">
    <property type="entry name" value="WASH7"/>
</dbReference>
<dbReference type="WBParaSite" id="PSAMB.scaffold5718size11027.g27175.t1">
    <property type="protein sequence ID" value="PSAMB.scaffold5718size11027.g27175.t1"/>
    <property type="gene ID" value="PSAMB.scaffold5718size11027.g27175"/>
</dbReference>
<dbReference type="GO" id="GO:0071203">
    <property type="term" value="C:WASH complex"/>
    <property type="evidence" value="ECO:0007669"/>
    <property type="project" value="InterPro"/>
</dbReference>
<feature type="coiled-coil region" evidence="1">
    <location>
        <begin position="19"/>
        <end position="46"/>
    </location>
</feature>
<dbReference type="InterPro" id="IPR028191">
    <property type="entry name" value="WASH-4_N"/>
</dbReference>
<evidence type="ECO:0000313" key="4">
    <source>
        <dbReference type="WBParaSite" id="PSAMB.scaffold5718size11027.g27175.t1"/>
    </source>
</evidence>
<sequence length="157" mass="17515">MTVGSMERPTGDIACTSQLKRYGQFIEDLQNRLRRTEESMEIVDRSYIVQCQSIPTESASLSELVRSGNDVIDKTLVVLASLCSEVDALKAEAECKFYPALLAYGEDVQGYLTQEGGALRLIGQMLPCLQELSVFINRCYEVCRNVVLQMASLFSNQ</sequence>
<reference evidence="4" key="1">
    <citation type="submission" date="2022-11" db="UniProtKB">
        <authorList>
            <consortium name="WormBaseParasite"/>
        </authorList>
    </citation>
    <scope>IDENTIFICATION</scope>
</reference>
<dbReference type="GO" id="GO:0016197">
    <property type="term" value="P:endosomal transport"/>
    <property type="evidence" value="ECO:0007669"/>
    <property type="project" value="TreeGrafter"/>
</dbReference>
<keyword evidence="1" id="KW-0175">Coiled coil</keyword>
<name>A0A914X292_9BILA</name>
<dbReference type="AlphaFoldDB" id="A0A914X292"/>
<dbReference type="Proteomes" id="UP000887566">
    <property type="component" value="Unplaced"/>
</dbReference>
<evidence type="ECO:0000259" key="2">
    <source>
        <dbReference type="Pfam" id="PF14745"/>
    </source>
</evidence>
<dbReference type="PANTHER" id="PTHR31409:SF0">
    <property type="entry name" value="WASH COMPLEX SUBUNIT 4"/>
    <property type="match status" value="1"/>
</dbReference>
<keyword evidence="3" id="KW-1185">Reference proteome</keyword>
<dbReference type="GO" id="GO:0005768">
    <property type="term" value="C:endosome"/>
    <property type="evidence" value="ECO:0007669"/>
    <property type="project" value="TreeGrafter"/>
</dbReference>
<evidence type="ECO:0000256" key="1">
    <source>
        <dbReference type="SAM" id="Coils"/>
    </source>
</evidence>
<evidence type="ECO:0000313" key="3">
    <source>
        <dbReference type="Proteomes" id="UP000887566"/>
    </source>
</evidence>
<feature type="domain" description="WASH complex subunit 4 N-terminal" evidence="2">
    <location>
        <begin position="23"/>
        <end position="156"/>
    </location>
</feature>
<accession>A0A914X292</accession>
<proteinExistence type="predicted"/>
<dbReference type="PANTHER" id="PTHR31409">
    <property type="entry name" value="WASH COMPLEX SUBUNIT 4"/>
    <property type="match status" value="1"/>
</dbReference>
<protein>
    <submittedName>
        <fullName evidence="4">WASH complex subunit 4 N-terminal domain-containing protein</fullName>
    </submittedName>
</protein>
<organism evidence="3 4">
    <name type="scientific">Plectus sambesii</name>
    <dbReference type="NCBI Taxonomy" id="2011161"/>
    <lineage>
        <taxon>Eukaryota</taxon>
        <taxon>Metazoa</taxon>
        <taxon>Ecdysozoa</taxon>
        <taxon>Nematoda</taxon>
        <taxon>Chromadorea</taxon>
        <taxon>Plectida</taxon>
        <taxon>Plectina</taxon>
        <taxon>Plectoidea</taxon>
        <taxon>Plectidae</taxon>
        <taxon>Plectus</taxon>
    </lineage>
</organism>
<dbReference type="GO" id="GO:0007032">
    <property type="term" value="P:endosome organization"/>
    <property type="evidence" value="ECO:0007669"/>
    <property type="project" value="TreeGrafter"/>
</dbReference>